<sequence>MFGIFHLGRQLLCYFSCYISLSSGSISSSYECCVFQSSNTLLGCSCFSAASIVCLNIFCTLLHTYSYILVHNMLCIIYNIIWFHFRLGMSYVGISPRYIKVPYSIV</sequence>
<evidence type="ECO:0000313" key="2">
    <source>
        <dbReference type="EMBL" id="CAG6635959.1"/>
    </source>
</evidence>
<keyword evidence="1" id="KW-0472">Membrane</keyword>
<protein>
    <submittedName>
        <fullName evidence="2">Uncharacterized protein</fullName>
    </submittedName>
</protein>
<keyword evidence="1" id="KW-0812">Transmembrane</keyword>
<keyword evidence="1" id="KW-1133">Transmembrane helix</keyword>
<dbReference type="AlphaFoldDB" id="A0A8D8VW79"/>
<accession>A0A8D8VW79</accession>
<feature type="transmembrane region" description="Helical" evidence="1">
    <location>
        <begin position="65"/>
        <end position="85"/>
    </location>
</feature>
<name>A0A8D8VW79_9HEMI</name>
<proteinExistence type="predicted"/>
<dbReference type="EMBL" id="HBUF01092079">
    <property type="protein sequence ID" value="CAG6635959.1"/>
    <property type="molecule type" value="Transcribed_RNA"/>
</dbReference>
<evidence type="ECO:0000256" key="1">
    <source>
        <dbReference type="SAM" id="Phobius"/>
    </source>
</evidence>
<organism evidence="2">
    <name type="scientific">Cacopsylla melanoneura</name>
    <dbReference type="NCBI Taxonomy" id="428564"/>
    <lineage>
        <taxon>Eukaryota</taxon>
        <taxon>Metazoa</taxon>
        <taxon>Ecdysozoa</taxon>
        <taxon>Arthropoda</taxon>
        <taxon>Hexapoda</taxon>
        <taxon>Insecta</taxon>
        <taxon>Pterygota</taxon>
        <taxon>Neoptera</taxon>
        <taxon>Paraneoptera</taxon>
        <taxon>Hemiptera</taxon>
        <taxon>Sternorrhyncha</taxon>
        <taxon>Psylloidea</taxon>
        <taxon>Psyllidae</taxon>
        <taxon>Psyllinae</taxon>
        <taxon>Cacopsylla</taxon>
    </lineage>
</organism>
<reference evidence="2" key="1">
    <citation type="submission" date="2021-05" db="EMBL/GenBank/DDBJ databases">
        <authorList>
            <person name="Alioto T."/>
            <person name="Alioto T."/>
            <person name="Gomez Garrido J."/>
        </authorList>
    </citation>
    <scope>NUCLEOTIDE SEQUENCE</scope>
</reference>